<sequence length="1967" mass="216161">HKRRAKRIAFTPTAAMFEWEEGDRYSFEDSDRFEEDSLCSWMSEPESVCSNWRGWKKAYNYSNQSYLSVSKSSKDGQVLPLVELAAKEVACHIPFEAVERFFPPVPEQLQLRIAYWSFPENEEDIRLYSCLANGSAEEFQRGENLLKSKAVKDLLQIGFHLSASVVITSHIGSAKGLFNVAVTFDRRRITSCNCTCISRASWCSHVVAVCLFRIHQPTQVCLRAPVSESLSRLHRDQLQKFAQYLISELPQQILPTAQRLLDDLLSNQHTKINTLSGAPDPTAGASVNEQTTWCLDESQIHENIRKILVKLCVPSPIVFSDVNYLSYTAHPAAAEWASLLRPLRGREPEGMWNLLSIVREMFRRGDRNAIPLLEILTEEVLACDQIILWWFNTKVTFHAGGNGHGSRNSLQGNTHASQHACSSLCDEIVVLWRLACLNPALNSQERKSFFDELHNWHIKTLEKVWKLRSSGGNSNGSSSGNNNANSGANKRSDFDLFPGFKPSMEACFLDWDDYPIPGVTHTDGCYRRWNSPCSHAHSYKDNMNTNVSVLTTSVTTSTGTSYICNRRIGKSNDSNQESEKRNTQIDLNEKASDTAEALSCNLSVINSSDIKTNEATNDDAVESNRSSFSSEGFCETSETEHLDSDATAFTGDLLSPKRKNLKTLQNLRDSNLEDINSKTSEANLNVNYSENAHSSVHKTVDNSSVESCDNDAGVAESVDHKKLAPNEAGTSSESAKADEYQLYRYDPSTINSSLSNSNDVSKSGSTQRKNSGNSSNNLEENFVVIVKKMEDPFEILFARAEALHAHGLSREASQLAIQLAEEILTNPPNLMVDLPNPPVRGKRGRRFNPSCHQISLLASATLSKAAFLCSVLSENVENNHLAFRVGLFGLELARPPASTKALEVKLANQEQDLVVLLKKIPLTGKQLQVLREKAEQLRDGKLKSRGEALLPLMLASYIFDALVLSSNQQSRNSQSASCRFPTDEILGFEAAVAALGLKANVSEAEHPLLCEGTRRQRGDLAITLLVHYKDDKEKLAKIMDKLLDKEVHQMYKNPSSGIYVASTENSTPDSIPSLSQSTSETGLAASSNSSNISSSNSDESDNRDQGIEMSCQSGDNSGEPSNYTRPETRRRGQLAERRVSDGDRSEGASSPGWDEDYKAWEARFRCTNLKTAKKHSVGMASIDSSAPETTSSDNSPTVVRRYIRQGGPGSDSGSSGESSDSFASSSSGDKVSKKAINVSSSAPFVGEGTSSHMTTVTSRLNNCSISDSTSISSNRLPNNSTVTLTVCSSQGNATVSTTNVTSTPSLSITSTSVLSPNASNCSKTTRFKGKRANPSIPNQPSQALSHFMFELAKTVLTKAGGNSSSGVLFTQPSSSQNHRLPHRALHMCAFQIGLYALGLHNAVTPNWLSRTYSSHVSWITGQAAEIGAPAIIFLIDTWEGHLTPPEVASLADRASRGRDRSTVKAAARLALSCLPHAHALNPNEIQRALIQCRELSNDTLEQACLAIETAAKGGGVYPEVLFEVARNWYALYEESLPKNGGRSNTQVHNNCSDNQTPYVQASIGEFQVPTSDSSNTNNNSYNVSPETTQQMLAPNERQMQEESIVAVTRISHPSTPCGPFAAIPQSPPQLPIQVLQTSPYTMSPHPASAMPYRFFSGIPPFPPAPPIPLHPAYIQGPPPFQYPYYSPTTSTGPVAVATVPHLRGALPPNALFPAQPMLPSVVVTQSGAMNQAQRLPLIPTSGPQTYMIPLCGPVPELHMQPPFSINSLPHQPQQPLQQLNQRQLGYLLSAYRVGMLAMEILARRVHDDRPQAKYARNPPYGEDVKWLLGIAKKLGTSYLQEFCICTVNSVASPFILLEIVLDAISYLSQSSNPPIPQPLRSPMITPLIHKCQQMFVACTHFKMYHISPADYEEFVQVIRGARQAFQLTQGGMVQFNELLQNLKRSKSYKKELWQHVTNALQQNANSI</sequence>
<keyword evidence="1" id="KW-0479">Metal-binding</keyword>
<feature type="compositionally biased region" description="Low complexity" evidence="5">
    <location>
        <begin position="751"/>
        <end position="776"/>
    </location>
</feature>
<feature type="compositionally biased region" description="Basic and acidic residues" evidence="5">
    <location>
        <begin position="577"/>
        <end position="589"/>
    </location>
</feature>
<feature type="compositionally biased region" description="Polar residues" evidence="5">
    <location>
        <begin position="1110"/>
        <end position="1125"/>
    </location>
</feature>
<dbReference type="Proteomes" id="UP000285301">
    <property type="component" value="Unassembled WGS sequence"/>
</dbReference>
<feature type="compositionally biased region" description="Basic and acidic residues" evidence="5">
    <location>
        <begin position="1126"/>
        <end position="1146"/>
    </location>
</feature>
<feature type="domain" description="SWIM-type" evidence="6">
    <location>
        <begin position="178"/>
        <end position="214"/>
    </location>
</feature>
<feature type="non-terminal residue" evidence="7">
    <location>
        <position position="1"/>
    </location>
</feature>
<evidence type="ECO:0000259" key="6">
    <source>
        <dbReference type="PROSITE" id="PS50966"/>
    </source>
</evidence>
<dbReference type="PANTHER" id="PTHR22619:SF1">
    <property type="entry name" value="ZINC FINGER SWIM DOMAIN-CONTAINING PROTEIN 8"/>
    <property type="match status" value="1"/>
</dbReference>
<dbReference type="InterPro" id="IPR048370">
    <property type="entry name" value="ZSWIM4-8_C"/>
</dbReference>
<dbReference type="STRING" id="1965070.A0A3S3PK42"/>
<dbReference type="PROSITE" id="PS50966">
    <property type="entry name" value="ZF_SWIM"/>
    <property type="match status" value="1"/>
</dbReference>
<evidence type="ECO:0000256" key="2">
    <source>
        <dbReference type="ARBA" id="ARBA00022771"/>
    </source>
</evidence>
<feature type="compositionally biased region" description="Polar residues" evidence="5">
    <location>
        <begin position="1182"/>
        <end position="1197"/>
    </location>
</feature>
<keyword evidence="3" id="KW-0862">Zinc</keyword>
<feature type="region of interest" description="Disordered" evidence="5">
    <location>
        <begin position="716"/>
        <end position="776"/>
    </location>
</feature>
<dbReference type="Pfam" id="PF25572">
    <property type="entry name" value="TPR_ZSWIM8"/>
    <property type="match status" value="1"/>
</dbReference>
<dbReference type="OrthoDB" id="10013584at2759"/>
<gene>
    <name evidence="7" type="ORF">B4U79_00184</name>
</gene>
<protein>
    <submittedName>
        <fullName evidence="7">Zinc finger SWIM domain-containing protein 8-like protein</fullName>
    </submittedName>
</protein>
<organism evidence="7 8">
    <name type="scientific">Dinothrombium tinctorium</name>
    <dbReference type="NCBI Taxonomy" id="1965070"/>
    <lineage>
        <taxon>Eukaryota</taxon>
        <taxon>Metazoa</taxon>
        <taxon>Ecdysozoa</taxon>
        <taxon>Arthropoda</taxon>
        <taxon>Chelicerata</taxon>
        <taxon>Arachnida</taxon>
        <taxon>Acari</taxon>
        <taxon>Acariformes</taxon>
        <taxon>Trombidiformes</taxon>
        <taxon>Prostigmata</taxon>
        <taxon>Anystina</taxon>
        <taxon>Parasitengona</taxon>
        <taxon>Trombidioidea</taxon>
        <taxon>Trombidiidae</taxon>
        <taxon>Dinothrombium</taxon>
    </lineage>
</organism>
<keyword evidence="8" id="KW-1185">Reference proteome</keyword>
<name>A0A3S3PK42_9ACAR</name>
<evidence type="ECO:0000256" key="4">
    <source>
        <dbReference type="PROSITE-ProRule" id="PRU00325"/>
    </source>
</evidence>
<feature type="compositionally biased region" description="Low complexity" evidence="5">
    <location>
        <begin position="1211"/>
        <end position="1229"/>
    </location>
</feature>
<accession>A0A3S3PK42</accession>
<evidence type="ECO:0000256" key="1">
    <source>
        <dbReference type="ARBA" id="ARBA00022723"/>
    </source>
</evidence>
<dbReference type="InterPro" id="IPR057945">
    <property type="entry name" value="TPR_ZSWIM8"/>
</dbReference>
<comment type="caution">
    <text evidence="7">The sequence shown here is derived from an EMBL/GenBank/DDBJ whole genome shotgun (WGS) entry which is preliminary data.</text>
</comment>
<dbReference type="GO" id="GO:0031462">
    <property type="term" value="C:Cul2-RING ubiquitin ligase complex"/>
    <property type="evidence" value="ECO:0007669"/>
    <property type="project" value="TreeGrafter"/>
</dbReference>
<evidence type="ECO:0000313" key="8">
    <source>
        <dbReference type="Proteomes" id="UP000285301"/>
    </source>
</evidence>
<evidence type="ECO:0000256" key="3">
    <source>
        <dbReference type="ARBA" id="ARBA00022833"/>
    </source>
</evidence>
<keyword evidence="2 4" id="KW-0863">Zinc-finger</keyword>
<dbReference type="Pfam" id="PF21055">
    <property type="entry name" value="ZSWIM4-8_C"/>
    <property type="match status" value="1"/>
</dbReference>
<evidence type="ECO:0000313" key="7">
    <source>
        <dbReference type="EMBL" id="RWS16893.1"/>
    </source>
</evidence>
<feature type="compositionally biased region" description="Polar residues" evidence="5">
    <location>
        <begin position="1059"/>
        <end position="1085"/>
    </location>
</feature>
<proteinExistence type="predicted"/>
<feature type="region of interest" description="Disordered" evidence="5">
    <location>
        <begin position="566"/>
        <end position="589"/>
    </location>
</feature>
<dbReference type="InterPro" id="IPR007527">
    <property type="entry name" value="Znf_SWIM"/>
</dbReference>
<evidence type="ECO:0000256" key="5">
    <source>
        <dbReference type="SAM" id="MobiDB-lite"/>
    </source>
</evidence>
<feature type="region of interest" description="Disordered" evidence="5">
    <location>
        <begin position="1173"/>
        <end position="1232"/>
    </location>
</feature>
<feature type="compositionally biased region" description="Low complexity" evidence="5">
    <location>
        <begin position="1086"/>
        <end position="1097"/>
    </location>
</feature>
<dbReference type="PANTHER" id="PTHR22619">
    <property type="entry name" value="ZINC FINGER SWIM DOMAIN CONTAINING PROTEIN 4, 5, 6"/>
    <property type="match status" value="1"/>
</dbReference>
<reference evidence="7 8" key="1">
    <citation type="journal article" date="2018" name="Gigascience">
        <title>Genomes of trombidid mites reveal novel predicted allergens and laterally-transferred genes associated with secondary metabolism.</title>
        <authorList>
            <person name="Dong X."/>
            <person name="Chaisiri K."/>
            <person name="Xia D."/>
            <person name="Armstrong S.D."/>
            <person name="Fang Y."/>
            <person name="Donnelly M.J."/>
            <person name="Kadowaki T."/>
            <person name="McGarry J.W."/>
            <person name="Darby A.C."/>
            <person name="Makepeace B.L."/>
        </authorList>
    </citation>
    <scope>NUCLEOTIDE SEQUENCE [LARGE SCALE GENOMIC DNA]</scope>
    <source>
        <strain evidence="7">UoL-WK</strain>
    </source>
</reference>
<dbReference type="EMBL" id="NCKU01000154">
    <property type="protein sequence ID" value="RWS16893.1"/>
    <property type="molecule type" value="Genomic_DNA"/>
</dbReference>
<dbReference type="GO" id="GO:0008270">
    <property type="term" value="F:zinc ion binding"/>
    <property type="evidence" value="ECO:0007669"/>
    <property type="project" value="UniProtKB-KW"/>
</dbReference>
<feature type="region of interest" description="Disordered" evidence="5">
    <location>
        <begin position="1059"/>
        <end position="1154"/>
    </location>
</feature>